<dbReference type="PANTHER" id="PTHR19328:SF75">
    <property type="entry name" value="ALDOSE SUGAR DEHYDROGENASE YLII"/>
    <property type="match status" value="1"/>
</dbReference>
<comment type="caution">
    <text evidence="3">The sequence shown here is derived from an EMBL/GenBank/DDBJ whole genome shotgun (WGS) entry which is preliminary data.</text>
</comment>
<protein>
    <submittedName>
        <fullName evidence="3">Sugar dehydrogenase</fullName>
    </submittedName>
</protein>
<dbReference type="Pfam" id="PF07995">
    <property type="entry name" value="GSDH"/>
    <property type="match status" value="1"/>
</dbReference>
<feature type="domain" description="Glucose/Sorbosone dehydrogenase" evidence="2">
    <location>
        <begin position="86"/>
        <end position="407"/>
    </location>
</feature>
<dbReference type="InterPro" id="IPR012938">
    <property type="entry name" value="Glc/Sorbosone_DH"/>
</dbReference>
<feature type="chain" id="PRO_5021926508" evidence="1">
    <location>
        <begin position="24"/>
        <end position="478"/>
    </location>
</feature>
<reference evidence="3 4" key="1">
    <citation type="submission" date="2019-02" db="EMBL/GenBank/DDBJ databases">
        <title>Prokaryotic population dynamics and viral predation in marine succession experiment using metagenomics: the confinement effect.</title>
        <authorList>
            <person name="Haro-Moreno J.M."/>
            <person name="Rodriguez-Valera F."/>
            <person name="Lopez-Perez M."/>
        </authorList>
    </citation>
    <scope>NUCLEOTIDE SEQUENCE [LARGE SCALE GENOMIC DNA]</scope>
    <source>
        <strain evidence="3">MED-G158</strain>
    </source>
</reference>
<dbReference type="InterPro" id="IPR011042">
    <property type="entry name" value="6-blade_b-propeller_TolB-like"/>
</dbReference>
<evidence type="ECO:0000313" key="3">
    <source>
        <dbReference type="EMBL" id="RZO77147.1"/>
    </source>
</evidence>
<keyword evidence="1" id="KW-0732">Signal</keyword>
<evidence type="ECO:0000313" key="4">
    <source>
        <dbReference type="Proteomes" id="UP000320404"/>
    </source>
</evidence>
<gene>
    <name evidence="3" type="ORF">EVA69_02205</name>
</gene>
<accession>A0A520S3U2</accession>
<dbReference type="Gene3D" id="2.120.10.30">
    <property type="entry name" value="TolB, C-terminal domain"/>
    <property type="match status" value="1"/>
</dbReference>
<dbReference type="Proteomes" id="UP000320404">
    <property type="component" value="Unassembled WGS sequence"/>
</dbReference>
<evidence type="ECO:0000256" key="1">
    <source>
        <dbReference type="SAM" id="SignalP"/>
    </source>
</evidence>
<dbReference type="SUPFAM" id="SSF50952">
    <property type="entry name" value="Soluble quinoprotein glucose dehydrogenase"/>
    <property type="match status" value="1"/>
</dbReference>
<proteinExistence type="predicted"/>
<organism evidence="3 4">
    <name type="scientific">OM182 bacterium</name>
    <dbReference type="NCBI Taxonomy" id="2510334"/>
    <lineage>
        <taxon>Bacteria</taxon>
        <taxon>Pseudomonadati</taxon>
        <taxon>Pseudomonadota</taxon>
        <taxon>Gammaproteobacteria</taxon>
        <taxon>OMG group</taxon>
        <taxon>OM182 clade</taxon>
    </lineage>
</organism>
<dbReference type="AlphaFoldDB" id="A0A520S3U2"/>
<name>A0A520S3U2_9GAMM</name>
<dbReference type="EMBL" id="SHAH01000019">
    <property type="protein sequence ID" value="RZO77147.1"/>
    <property type="molecule type" value="Genomic_DNA"/>
</dbReference>
<feature type="signal peptide" evidence="1">
    <location>
        <begin position="1"/>
        <end position="23"/>
    </location>
</feature>
<dbReference type="PANTHER" id="PTHR19328">
    <property type="entry name" value="HEDGEHOG-INTERACTING PROTEIN"/>
    <property type="match status" value="1"/>
</dbReference>
<evidence type="ECO:0000259" key="2">
    <source>
        <dbReference type="Pfam" id="PF07995"/>
    </source>
</evidence>
<sequence>MNSRLLPLHLIAMFACLSVAVRAADSPIEAISDPLPEPIEFGSITVTATPFVRVPRSEDSSDVAMTNPAYARIQYMYPIPDGSDRLVINDLRGLLYITDSSGREPVVFLDIREQGAGFDDSMFPNETGLAGFAFHPQFAAAGTPGFGKFYTTFSASSDSGTANYLDHDAENHESVVREWSVADPSANRFQGSSREIFRIGQFAQNHNIGNIAFNPAARPGDADFGMLYFSLGDGGGANDPNENGQSLSEPMSSIVRIDPLGSSAGRAYGIPADNPFVGQPGVAPEIWAYGLRHPQHFSFDQDGTLYISDIGQAQIEEVNIGIRGANYGWRLREGTFATAFGIGGVRPNPVYPLPVVDNGFTYPVAQFDHDEGYAISSGFVYRGSLIPELLGKYVFTDMVTGRIFYIDTVGLTPGGNALISELRVTRAGETISLREEFGFADTYGREVRAGLRLGIDGVGELYLLSKGDGWIRQLRSMP</sequence>
<dbReference type="PROSITE" id="PS51257">
    <property type="entry name" value="PROKAR_LIPOPROTEIN"/>
    <property type="match status" value="1"/>
</dbReference>
<dbReference type="InterPro" id="IPR011041">
    <property type="entry name" value="Quinoprot_gluc/sorb_DH_b-prop"/>
</dbReference>